<dbReference type="AlphaFoldDB" id="A0A9K3I3F2"/>
<keyword evidence="2" id="KW-1185">Reference proteome</keyword>
<proteinExistence type="predicted"/>
<comment type="caution">
    <text evidence="1">The sequence shown here is derived from an EMBL/GenBank/DDBJ whole genome shotgun (WGS) entry which is preliminary data.</text>
</comment>
<evidence type="ECO:0000313" key="2">
    <source>
        <dbReference type="Proteomes" id="UP000215914"/>
    </source>
</evidence>
<evidence type="ECO:0000313" key="1">
    <source>
        <dbReference type="EMBL" id="KAF5789285.1"/>
    </source>
</evidence>
<dbReference type="Proteomes" id="UP000215914">
    <property type="component" value="Unassembled WGS sequence"/>
</dbReference>
<dbReference type="Gramene" id="mRNA:HanXRQr2_Chr09g0369391">
    <property type="protein sequence ID" value="CDS:HanXRQr2_Chr09g0369391.1"/>
    <property type="gene ID" value="HanXRQr2_Chr09g0369391"/>
</dbReference>
<name>A0A9K3I3F2_HELAN</name>
<organism evidence="1 2">
    <name type="scientific">Helianthus annuus</name>
    <name type="common">Common sunflower</name>
    <dbReference type="NCBI Taxonomy" id="4232"/>
    <lineage>
        <taxon>Eukaryota</taxon>
        <taxon>Viridiplantae</taxon>
        <taxon>Streptophyta</taxon>
        <taxon>Embryophyta</taxon>
        <taxon>Tracheophyta</taxon>
        <taxon>Spermatophyta</taxon>
        <taxon>Magnoliopsida</taxon>
        <taxon>eudicotyledons</taxon>
        <taxon>Gunneridae</taxon>
        <taxon>Pentapetalae</taxon>
        <taxon>asterids</taxon>
        <taxon>campanulids</taxon>
        <taxon>Asterales</taxon>
        <taxon>Asteraceae</taxon>
        <taxon>Asteroideae</taxon>
        <taxon>Heliantheae alliance</taxon>
        <taxon>Heliantheae</taxon>
        <taxon>Helianthus</taxon>
    </lineage>
</organism>
<reference evidence="1" key="1">
    <citation type="journal article" date="2017" name="Nature">
        <title>The sunflower genome provides insights into oil metabolism, flowering and Asterid evolution.</title>
        <authorList>
            <person name="Badouin H."/>
            <person name="Gouzy J."/>
            <person name="Grassa C.J."/>
            <person name="Murat F."/>
            <person name="Staton S.E."/>
            <person name="Cottret L."/>
            <person name="Lelandais-Briere C."/>
            <person name="Owens G.L."/>
            <person name="Carrere S."/>
            <person name="Mayjonade B."/>
            <person name="Legrand L."/>
            <person name="Gill N."/>
            <person name="Kane N.C."/>
            <person name="Bowers J.E."/>
            <person name="Hubner S."/>
            <person name="Bellec A."/>
            <person name="Berard A."/>
            <person name="Berges H."/>
            <person name="Blanchet N."/>
            <person name="Boniface M.C."/>
            <person name="Brunel D."/>
            <person name="Catrice O."/>
            <person name="Chaidir N."/>
            <person name="Claudel C."/>
            <person name="Donnadieu C."/>
            <person name="Faraut T."/>
            <person name="Fievet G."/>
            <person name="Helmstetter N."/>
            <person name="King M."/>
            <person name="Knapp S.J."/>
            <person name="Lai Z."/>
            <person name="Le Paslier M.C."/>
            <person name="Lippi Y."/>
            <person name="Lorenzon L."/>
            <person name="Mandel J.R."/>
            <person name="Marage G."/>
            <person name="Marchand G."/>
            <person name="Marquand E."/>
            <person name="Bret-Mestries E."/>
            <person name="Morien E."/>
            <person name="Nambeesan S."/>
            <person name="Nguyen T."/>
            <person name="Pegot-Espagnet P."/>
            <person name="Pouilly N."/>
            <person name="Raftis F."/>
            <person name="Sallet E."/>
            <person name="Schiex T."/>
            <person name="Thomas J."/>
            <person name="Vandecasteele C."/>
            <person name="Vares D."/>
            <person name="Vear F."/>
            <person name="Vautrin S."/>
            <person name="Crespi M."/>
            <person name="Mangin B."/>
            <person name="Burke J.M."/>
            <person name="Salse J."/>
            <person name="Munos S."/>
            <person name="Vincourt P."/>
            <person name="Rieseberg L.H."/>
            <person name="Langlade N.B."/>
        </authorList>
    </citation>
    <scope>NUCLEOTIDE SEQUENCE</scope>
    <source>
        <tissue evidence="1">Leaves</tissue>
    </source>
</reference>
<sequence>MMYNPKVFGKPESGEVCIWFSYWPIGNVLDMGDTVSVSIVVMSGLEVHECGVSLVYFDHETLENNMGWAEIVGVDLTDFELSTGAYYLCRRDFFSLMEVGRLTPDWFRFLVGDAIDYTGMSLDLIKLIVHVCI</sequence>
<dbReference type="EMBL" id="MNCJ02000324">
    <property type="protein sequence ID" value="KAF5789285.1"/>
    <property type="molecule type" value="Genomic_DNA"/>
</dbReference>
<protein>
    <submittedName>
        <fullName evidence="1">Uncharacterized protein</fullName>
    </submittedName>
</protein>
<gene>
    <name evidence="1" type="ORF">HanXRQr2_Chr09g0369391</name>
</gene>
<accession>A0A9K3I3F2</accession>
<reference evidence="1" key="2">
    <citation type="submission" date="2020-06" db="EMBL/GenBank/DDBJ databases">
        <title>Helianthus annuus Genome sequencing and assembly Release 2.</title>
        <authorList>
            <person name="Gouzy J."/>
            <person name="Langlade N."/>
            <person name="Munos S."/>
        </authorList>
    </citation>
    <scope>NUCLEOTIDE SEQUENCE</scope>
    <source>
        <tissue evidence="1">Leaves</tissue>
    </source>
</reference>